<dbReference type="Proteomes" id="UP000243558">
    <property type="component" value="Unassembled WGS sequence"/>
</dbReference>
<feature type="domain" description="Pterin-binding" evidence="15">
    <location>
        <begin position="16"/>
        <end position="268"/>
    </location>
</feature>
<evidence type="ECO:0000256" key="4">
    <source>
        <dbReference type="ARBA" id="ARBA00009503"/>
    </source>
</evidence>
<dbReference type="InterPro" id="IPR000489">
    <property type="entry name" value="Pterin-binding_dom"/>
</dbReference>
<comment type="catalytic activity">
    <reaction evidence="1">
        <text>(7,8-dihydropterin-6-yl)methyl diphosphate + 4-aminobenzoate = 7,8-dihydropteroate + diphosphate</text>
        <dbReference type="Rhea" id="RHEA:19949"/>
        <dbReference type="ChEBI" id="CHEBI:17836"/>
        <dbReference type="ChEBI" id="CHEBI:17839"/>
        <dbReference type="ChEBI" id="CHEBI:33019"/>
        <dbReference type="ChEBI" id="CHEBI:72950"/>
        <dbReference type="EC" id="2.5.1.15"/>
    </reaction>
</comment>
<evidence type="ECO:0000256" key="5">
    <source>
        <dbReference type="ARBA" id="ARBA00011738"/>
    </source>
</evidence>
<dbReference type="GO" id="GO:0004156">
    <property type="term" value="F:dihydropteroate synthase activity"/>
    <property type="evidence" value="ECO:0007669"/>
    <property type="project" value="UniProtKB-EC"/>
</dbReference>
<dbReference type="EMBL" id="JTJM01000035">
    <property type="protein sequence ID" value="OBW91371.1"/>
    <property type="molecule type" value="Genomic_DNA"/>
</dbReference>
<dbReference type="GO" id="GO:0046654">
    <property type="term" value="P:tetrahydrofolate biosynthetic process"/>
    <property type="evidence" value="ECO:0007669"/>
    <property type="project" value="UniProtKB-UniPathway"/>
</dbReference>
<dbReference type="Pfam" id="PF00809">
    <property type="entry name" value="Pterin_bind"/>
    <property type="match status" value="1"/>
</dbReference>
<accession>A0A1A7NPD0</accession>
<dbReference type="RefSeq" id="WP_065239563.1">
    <property type="nucleotide sequence ID" value="NZ_JTJM01000035.1"/>
</dbReference>
<evidence type="ECO:0000256" key="11">
    <source>
        <dbReference type="ARBA" id="ARBA00022909"/>
    </source>
</evidence>
<evidence type="ECO:0000256" key="8">
    <source>
        <dbReference type="ARBA" id="ARBA00022679"/>
    </source>
</evidence>
<organism evidence="16 17">
    <name type="scientific">Gallibacterium genomosp. 3</name>
    <dbReference type="NCBI Taxonomy" id="505345"/>
    <lineage>
        <taxon>Bacteria</taxon>
        <taxon>Pseudomonadati</taxon>
        <taxon>Pseudomonadota</taxon>
        <taxon>Gammaproteobacteria</taxon>
        <taxon>Pasteurellales</taxon>
        <taxon>Pasteurellaceae</taxon>
        <taxon>Gallibacterium</taxon>
    </lineage>
</organism>
<name>A0A1A7NPD0_9PAST</name>
<evidence type="ECO:0000313" key="16">
    <source>
        <dbReference type="EMBL" id="OBW91371.1"/>
    </source>
</evidence>
<reference evidence="16 17" key="1">
    <citation type="submission" date="2014-11" db="EMBL/GenBank/DDBJ databases">
        <title>Pan-genome of Gallibacterium spp.</title>
        <authorList>
            <person name="Kudirkiene E."/>
            <person name="Bojesen A.M."/>
        </authorList>
    </citation>
    <scope>NUCLEOTIDE SEQUENCE [LARGE SCALE GENOMIC DNA]</scope>
    <source>
        <strain evidence="16 17">F151</strain>
    </source>
</reference>
<evidence type="ECO:0000256" key="7">
    <source>
        <dbReference type="ARBA" id="ARBA00016919"/>
    </source>
</evidence>
<dbReference type="InterPro" id="IPR011005">
    <property type="entry name" value="Dihydropteroate_synth-like_sf"/>
</dbReference>
<comment type="pathway">
    <text evidence="3 14">Cofactor biosynthesis; tetrahydrofolate biosynthesis; 7,8-dihydrofolate from 2-amino-4-hydroxy-6-hydroxymethyl-7,8-dihydropteridine diphosphate and 4-aminobenzoate: step 1/2.</text>
</comment>
<evidence type="ECO:0000256" key="1">
    <source>
        <dbReference type="ARBA" id="ARBA00000012"/>
    </source>
</evidence>
<evidence type="ECO:0000256" key="3">
    <source>
        <dbReference type="ARBA" id="ARBA00004763"/>
    </source>
</evidence>
<comment type="subunit">
    <text evidence="5">Homodimer.</text>
</comment>
<gene>
    <name evidence="16" type="primary">folP</name>
    <name evidence="16" type="ORF">QV01_07640</name>
</gene>
<sequence length="275" mass="30574">MKLYSKNQRPLDLSQPQVMGILNVTPDSFSDSGKFLALDNALYHAETMLKQGVTIIDVGGESTRPMADEVTLNQELDRVIPVVEAIRQRFDCWISVDTSKAEVMREAAKVGMDLINDIRALTEDGALAAAVELDLPVCLMHMQGQPRTMQHNPVYQDVVTEVLDWLLQRAKQCEQAGVRRENVILDIGFGFGKTVEHNYQLLNHLTRFVETGYPVLIGLSRKSMIGNILEKPVDQRVIGSVAGALIAVMKGAQIVRVHDVEATVDALRIWQATIK</sequence>
<dbReference type="OrthoDB" id="9811744at2"/>
<dbReference type="PROSITE" id="PS00792">
    <property type="entry name" value="DHPS_1"/>
    <property type="match status" value="1"/>
</dbReference>
<evidence type="ECO:0000256" key="13">
    <source>
        <dbReference type="ARBA" id="ARBA00053449"/>
    </source>
</evidence>
<dbReference type="FunFam" id="3.20.20.20:FF:000004">
    <property type="entry name" value="Dihydropteroate synthase"/>
    <property type="match status" value="1"/>
</dbReference>
<dbReference type="GO" id="GO:0046656">
    <property type="term" value="P:folic acid biosynthetic process"/>
    <property type="evidence" value="ECO:0007669"/>
    <property type="project" value="UniProtKB-KW"/>
</dbReference>
<evidence type="ECO:0000259" key="15">
    <source>
        <dbReference type="PROSITE" id="PS50972"/>
    </source>
</evidence>
<dbReference type="PANTHER" id="PTHR20941">
    <property type="entry name" value="FOLATE SYNTHESIS PROTEINS"/>
    <property type="match status" value="1"/>
</dbReference>
<protein>
    <recommendedName>
        <fullName evidence="7 14">Dihydropteroate synthase</fullName>
        <shortName evidence="14">DHPS</shortName>
        <ecNumber evidence="6 14">2.5.1.15</ecNumber>
    </recommendedName>
    <alternativeName>
        <fullName evidence="12 14">Dihydropteroate pyrophosphorylase</fullName>
    </alternativeName>
</protein>
<dbReference type="GO" id="GO:0005829">
    <property type="term" value="C:cytosol"/>
    <property type="evidence" value="ECO:0007669"/>
    <property type="project" value="TreeGrafter"/>
</dbReference>
<dbReference type="PROSITE" id="PS50972">
    <property type="entry name" value="PTERIN_BINDING"/>
    <property type="match status" value="1"/>
</dbReference>
<keyword evidence="9 14" id="KW-0479">Metal-binding</keyword>
<evidence type="ECO:0000256" key="10">
    <source>
        <dbReference type="ARBA" id="ARBA00022842"/>
    </source>
</evidence>
<evidence type="ECO:0000256" key="9">
    <source>
        <dbReference type="ARBA" id="ARBA00022723"/>
    </source>
</evidence>
<dbReference type="NCBIfam" id="TIGR01496">
    <property type="entry name" value="DHPS"/>
    <property type="match status" value="1"/>
</dbReference>
<evidence type="ECO:0000256" key="14">
    <source>
        <dbReference type="RuleBase" id="RU361205"/>
    </source>
</evidence>
<dbReference type="GO" id="GO:0046872">
    <property type="term" value="F:metal ion binding"/>
    <property type="evidence" value="ECO:0007669"/>
    <property type="project" value="UniProtKB-KW"/>
</dbReference>
<dbReference type="SUPFAM" id="SSF51717">
    <property type="entry name" value="Dihydropteroate synthetase-like"/>
    <property type="match status" value="1"/>
</dbReference>
<dbReference type="UniPathway" id="UPA00077">
    <property type="reaction ID" value="UER00156"/>
</dbReference>
<keyword evidence="11 14" id="KW-0289">Folate biosynthesis</keyword>
<dbReference type="InterPro" id="IPR006390">
    <property type="entry name" value="DHP_synth_dom"/>
</dbReference>
<dbReference type="Gene3D" id="3.20.20.20">
    <property type="entry name" value="Dihydropteroate synthase-like"/>
    <property type="match status" value="1"/>
</dbReference>
<dbReference type="InterPro" id="IPR045031">
    <property type="entry name" value="DHP_synth-like"/>
</dbReference>
<dbReference type="PATRIC" id="fig|505345.7.peg.1509"/>
<evidence type="ECO:0000313" key="17">
    <source>
        <dbReference type="Proteomes" id="UP000243558"/>
    </source>
</evidence>
<keyword evidence="17" id="KW-1185">Reference proteome</keyword>
<proteinExistence type="inferred from homology"/>
<keyword evidence="8 14" id="KW-0808">Transferase</keyword>
<evidence type="ECO:0000256" key="2">
    <source>
        <dbReference type="ARBA" id="ARBA00001946"/>
    </source>
</evidence>
<dbReference type="EC" id="2.5.1.15" evidence="6 14"/>
<dbReference type="AlphaFoldDB" id="A0A1A7NPD0"/>
<keyword evidence="10 14" id="KW-0460">Magnesium</keyword>
<dbReference type="PANTHER" id="PTHR20941:SF1">
    <property type="entry name" value="FOLIC ACID SYNTHESIS PROTEIN FOL1"/>
    <property type="match status" value="1"/>
</dbReference>
<evidence type="ECO:0000256" key="6">
    <source>
        <dbReference type="ARBA" id="ARBA00012458"/>
    </source>
</evidence>
<dbReference type="CDD" id="cd00739">
    <property type="entry name" value="DHPS"/>
    <property type="match status" value="1"/>
</dbReference>
<dbReference type="PROSITE" id="PS00793">
    <property type="entry name" value="DHPS_2"/>
    <property type="match status" value="1"/>
</dbReference>
<evidence type="ECO:0000256" key="12">
    <source>
        <dbReference type="ARBA" id="ARBA00030193"/>
    </source>
</evidence>
<comment type="caution">
    <text evidence="16">The sequence shown here is derived from an EMBL/GenBank/DDBJ whole genome shotgun (WGS) entry which is preliminary data.</text>
</comment>
<comment type="function">
    <text evidence="13 14">Catalyzes the condensation of para-aminobenzoate (pABA) with 6-hydroxymethyl-7,8-dihydropterin diphosphate (DHPt-PP) to form 7,8-dihydropteroate (H2Pte), the immediate precursor of folate derivatives.</text>
</comment>
<comment type="cofactor">
    <cofactor evidence="2 14">
        <name>Mg(2+)</name>
        <dbReference type="ChEBI" id="CHEBI:18420"/>
    </cofactor>
</comment>
<comment type="similarity">
    <text evidence="4 14">Belongs to the DHPS family.</text>
</comment>